<sequence length="79" mass="8760">MQLNPELMEEMELLNLFNLDSSQEGLKIHHQAAPERIAAAQRLFDKNLISLVDGGYLSAQGIEAAEHTKSLLVLLKSDT</sequence>
<accession>A0A2A4MG26</accession>
<dbReference type="Proteomes" id="UP000218172">
    <property type="component" value="Unassembled WGS sequence"/>
</dbReference>
<dbReference type="EMBL" id="NVQR01000145">
    <property type="protein sequence ID" value="PCH58961.1"/>
    <property type="molecule type" value="Genomic_DNA"/>
</dbReference>
<evidence type="ECO:0000313" key="1">
    <source>
        <dbReference type="EMBL" id="PCH58961.1"/>
    </source>
</evidence>
<dbReference type="Pfam" id="PF18918">
    <property type="entry name" value="DUF5669"/>
    <property type="match status" value="1"/>
</dbReference>
<dbReference type="InterPro" id="IPR013468">
    <property type="entry name" value="CHP02647"/>
</dbReference>
<dbReference type="AlphaFoldDB" id="A0A2A4MG26"/>
<dbReference type="NCBIfam" id="TIGR02647">
    <property type="entry name" value="DNA"/>
    <property type="match status" value="1"/>
</dbReference>
<organism evidence="1 2">
    <name type="scientific">SAR86 cluster bacterium</name>
    <dbReference type="NCBI Taxonomy" id="2030880"/>
    <lineage>
        <taxon>Bacteria</taxon>
        <taxon>Pseudomonadati</taxon>
        <taxon>Pseudomonadota</taxon>
        <taxon>Gammaproteobacteria</taxon>
        <taxon>SAR86 cluster</taxon>
    </lineage>
</organism>
<name>A0A2A4MG26_9GAMM</name>
<proteinExistence type="predicted"/>
<evidence type="ECO:0000313" key="2">
    <source>
        <dbReference type="Proteomes" id="UP000218172"/>
    </source>
</evidence>
<protein>
    <submittedName>
        <fullName evidence="1">TIGR02647 family protein</fullName>
    </submittedName>
</protein>
<gene>
    <name evidence="1" type="ORF">COC19_08010</name>
</gene>
<reference evidence="2" key="1">
    <citation type="submission" date="2017-08" db="EMBL/GenBank/DDBJ databases">
        <title>A dynamic microbial community with high functional redundancy inhabits the cold, oxic subseafloor aquifer.</title>
        <authorList>
            <person name="Tully B.J."/>
            <person name="Wheat C.G."/>
            <person name="Glazer B.T."/>
            <person name="Huber J.A."/>
        </authorList>
    </citation>
    <scope>NUCLEOTIDE SEQUENCE [LARGE SCALE GENOMIC DNA]</scope>
</reference>
<comment type="caution">
    <text evidence="1">The sequence shown here is derived from an EMBL/GenBank/DDBJ whole genome shotgun (WGS) entry which is preliminary data.</text>
</comment>